<dbReference type="Proteomes" id="UP001575181">
    <property type="component" value="Unassembled WGS sequence"/>
</dbReference>
<reference evidence="2 3" key="1">
    <citation type="submission" date="2024-08" db="EMBL/GenBank/DDBJ databases">
        <title>Whole-genome sequencing of halo(alkali)philic microorganisms from hypersaline lakes.</title>
        <authorList>
            <person name="Sorokin D.Y."/>
            <person name="Merkel A.Y."/>
            <person name="Messina E."/>
            <person name="Yakimov M."/>
        </authorList>
    </citation>
    <scope>NUCLEOTIDE SEQUENCE [LARGE SCALE GENOMIC DNA]</scope>
    <source>
        <strain evidence="2 3">Cl-TMA</strain>
    </source>
</reference>
<protein>
    <submittedName>
        <fullName evidence="2">CHAT domain-containing protein</fullName>
    </submittedName>
</protein>
<proteinExistence type="predicted"/>
<dbReference type="PANTHER" id="PTHR10098">
    <property type="entry name" value="RAPSYN-RELATED"/>
    <property type="match status" value="1"/>
</dbReference>
<comment type="caution">
    <text evidence="2">The sequence shown here is derived from an EMBL/GenBank/DDBJ whole genome shotgun (WGS) entry which is preliminary data.</text>
</comment>
<dbReference type="Pfam" id="PF12770">
    <property type="entry name" value="CHAT"/>
    <property type="match status" value="1"/>
</dbReference>
<evidence type="ECO:0000259" key="1">
    <source>
        <dbReference type="Pfam" id="PF12770"/>
    </source>
</evidence>
<dbReference type="InterPro" id="IPR024983">
    <property type="entry name" value="CHAT_dom"/>
</dbReference>
<evidence type="ECO:0000313" key="3">
    <source>
        <dbReference type="Proteomes" id="UP001575181"/>
    </source>
</evidence>
<dbReference type="PANTHER" id="PTHR10098:SF108">
    <property type="entry name" value="TETRATRICOPEPTIDE REPEAT PROTEIN 28"/>
    <property type="match status" value="1"/>
</dbReference>
<evidence type="ECO:0000313" key="2">
    <source>
        <dbReference type="EMBL" id="MFA9462629.1"/>
    </source>
</evidence>
<dbReference type="EMBL" id="JBGUAW010000029">
    <property type="protein sequence ID" value="MFA9462629.1"/>
    <property type="molecule type" value="Genomic_DNA"/>
</dbReference>
<name>A0ABV4TZ70_9GAMM</name>
<feature type="non-terminal residue" evidence="2">
    <location>
        <position position="1"/>
    </location>
</feature>
<accession>A0ABV4TZ70</accession>
<gene>
    <name evidence="2" type="ORF">ACERLL_17685</name>
</gene>
<dbReference type="RefSeq" id="WP_373657417.1">
    <property type="nucleotide sequence ID" value="NZ_JBGUAW010000029.1"/>
</dbReference>
<feature type="domain" description="CHAT" evidence="1">
    <location>
        <begin position="1"/>
        <end position="157"/>
    </location>
</feature>
<keyword evidence="3" id="KW-1185">Reference proteome</keyword>
<sequence>HFATHGILSGDLPGLTEAALVLADSEESDGLLTASEIANLGLDTRLAVLSACNTGNGEQIAGEGLVGVSRAFLTAGTEGVVASLWPVDSTATVALMEAFYEQLGQGLAPAAALRQAKLALREQHRAGAGPTRALKAQDTEAPADRDGAYFWSPFILVTLEH</sequence>
<organism evidence="2 3">
    <name type="scientific">Thiohalorhabdus methylotrophus</name>
    <dbReference type="NCBI Taxonomy" id="3242694"/>
    <lineage>
        <taxon>Bacteria</taxon>
        <taxon>Pseudomonadati</taxon>
        <taxon>Pseudomonadota</taxon>
        <taxon>Gammaproteobacteria</taxon>
        <taxon>Thiohalorhabdales</taxon>
        <taxon>Thiohalorhabdaceae</taxon>
        <taxon>Thiohalorhabdus</taxon>
    </lineage>
</organism>